<dbReference type="EMBL" id="PEMH01000084">
    <property type="protein sequence ID" value="RTI01823.1"/>
    <property type="molecule type" value="Genomic_DNA"/>
</dbReference>
<sequence>MAVMERARSSRRPLEVFTLPVHLTPVRTRVRWADGPGDVPEFDWTQAVPPLGDPEDFLGGLDEVSPDLSSPSVLGFYSPNTLVYPRLVRRPSLWLEDRPSRGGVSRSAPLRAISALKRVYRAARKDHRPCDKGSPTRRAIEEAAQEAGLLASFSVGWVPLAVGLDDLATSHSFYDDNLFSWIGAAYYVQTLTRALDLTAEGLGKEEVLSELEQGWGGEKGLVSQAGGFDRDCARAWEMRDLGFKTAKERFSKIASRTGSSGLDFGGYRGVLRKRFALLALIERVVLPEEFGVEHAGGVVDGMRRLQGARKGGPETEEVSASQLERLDGPFPLVPRVSTSLYRAYLSILDLALIGITTTLVRACRYCGEPIVGRRRDAKFCNNKCRVAFFRSRRGLHPEEGSFLDI</sequence>
<reference evidence="1 2" key="1">
    <citation type="journal article" date="2019" name="Extremophiles">
        <title>Biogeography of thermophiles and predominance of Thermus scotoductus in domestic water heaters.</title>
        <authorList>
            <person name="Wilpiszeski R.L."/>
            <person name="Zhang Z."/>
            <person name="House C.H."/>
        </authorList>
    </citation>
    <scope>NUCLEOTIDE SEQUENCE [LARGE SCALE GENOMIC DNA]</scope>
    <source>
        <strain evidence="1 2">16_S16</strain>
    </source>
</reference>
<proteinExistence type="predicted"/>
<protein>
    <submittedName>
        <fullName evidence="1">Uncharacterized protein</fullName>
    </submittedName>
</protein>
<name>A0A430UIF9_THESC</name>
<comment type="caution">
    <text evidence="1">The sequence shown here is derived from an EMBL/GenBank/DDBJ whole genome shotgun (WGS) entry which is preliminary data.</text>
</comment>
<dbReference type="Proteomes" id="UP000288347">
    <property type="component" value="Unassembled WGS sequence"/>
</dbReference>
<gene>
    <name evidence="1" type="ORF">CSW29_03530</name>
</gene>
<accession>A0A430UIF9</accession>
<dbReference type="AlphaFoldDB" id="A0A430UIF9"/>
<evidence type="ECO:0000313" key="2">
    <source>
        <dbReference type="Proteomes" id="UP000288347"/>
    </source>
</evidence>
<evidence type="ECO:0000313" key="1">
    <source>
        <dbReference type="EMBL" id="RTI01823.1"/>
    </source>
</evidence>
<organism evidence="1 2">
    <name type="scientific">Thermus scotoductus</name>
    <dbReference type="NCBI Taxonomy" id="37636"/>
    <lineage>
        <taxon>Bacteria</taxon>
        <taxon>Thermotogati</taxon>
        <taxon>Deinococcota</taxon>
        <taxon>Deinococci</taxon>
        <taxon>Thermales</taxon>
        <taxon>Thermaceae</taxon>
        <taxon>Thermus</taxon>
    </lineage>
</organism>